<dbReference type="Proteomes" id="UP001209570">
    <property type="component" value="Unassembled WGS sequence"/>
</dbReference>
<comment type="caution">
    <text evidence="3">The sequence shown here is derived from an EMBL/GenBank/DDBJ whole genome shotgun (WGS) entry which is preliminary data.</text>
</comment>
<name>A0AAD5L9W0_PYTIN</name>
<dbReference type="SUPFAM" id="SSF50729">
    <property type="entry name" value="PH domain-like"/>
    <property type="match status" value="1"/>
</dbReference>
<feature type="compositionally biased region" description="Basic and acidic residues" evidence="1">
    <location>
        <begin position="418"/>
        <end position="440"/>
    </location>
</feature>
<dbReference type="AlphaFoldDB" id="A0AAD5L9W0"/>
<gene>
    <name evidence="3" type="ORF">P43SY_007242</name>
</gene>
<feature type="compositionally biased region" description="Acidic residues" evidence="1">
    <location>
        <begin position="207"/>
        <end position="224"/>
    </location>
</feature>
<evidence type="ECO:0000313" key="3">
    <source>
        <dbReference type="EMBL" id="KAJ0393874.1"/>
    </source>
</evidence>
<accession>A0AAD5L9W0</accession>
<feature type="compositionally biased region" description="Acidic residues" evidence="1">
    <location>
        <begin position="453"/>
        <end position="462"/>
    </location>
</feature>
<organism evidence="3 4">
    <name type="scientific">Pythium insidiosum</name>
    <name type="common">Pythiosis disease agent</name>
    <dbReference type="NCBI Taxonomy" id="114742"/>
    <lineage>
        <taxon>Eukaryota</taxon>
        <taxon>Sar</taxon>
        <taxon>Stramenopiles</taxon>
        <taxon>Oomycota</taxon>
        <taxon>Peronosporomycetes</taxon>
        <taxon>Pythiales</taxon>
        <taxon>Pythiaceae</taxon>
        <taxon>Pythium</taxon>
    </lineage>
</organism>
<proteinExistence type="predicted"/>
<feature type="region of interest" description="Disordered" evidence="1">
    <location>
        <begin position="127"/>
        <end position="466"/>
    </location>
</feature>
<sequence length="494" mass="55908">MPTLVKQSPKNDDDSMPTLVYGVDISALEGWMIKINNNPSMFGKNVSRRWFRVSYVPAGNDQKLIISYSSNKTSKEPRGWLFIEDVSGVYCRRDMIEVVSPARTLRFKGETAVEHRLWSDSLHKLCNPPKEKTAEQLEEERRAAAQAEAEEERRRERLRQQDRDRIADPKKTKEYVAARRDERHGKREPSPEKHDREDKRHRRRSDEVDDDEDDQHDEDDERDDDSDRGQQENDRNREEAAAERRSSPRRQSLGTTARAEESARSDVSRRHSAGAANRELLVEPSRRRHDSHSDSDSDSDRDEKHSRSQDKRVATLDRRPSQLVASIKSMTPVSMPAEPKAGRPDAERKAPSRTSSQSAMAPRESKAAAADLDLNADDESRQGANKGKTASRASISEAVAQRRESLQKQDEELQSGNRQEEPHEPESKATPRSSVRESPKKPAASAIRADNNFVDDDWDADDSPPVPTKAIAVAQLRHGGVAADANFATDNWDD</sequence>
<evidence type="ECO:0000256" key="1">
    <source>
        <dbReference type="SAM" id="MobiDB-lite"/>
    </source>
</evidence>
<evidence type="ECO:0000259" key="2">
    <source>
        <dbReference type="PROSITE" id="PS50003"/>
    </source>
</evidence>
<protein>
    <recommendedName>
        <fullName evidence="2">PH domain-containing protein</fullName>
    </recommendedName>
</protein>
<dbReference type="InterPro" id="IPR001849">
    <property type="entry name" value="PH_domain"/>
</dbReference>
<feature type="compositionally biased region" description="Basic and acidic residues" evidence="1">
    <location>
        <begin position="258"/>
        <end position="269"/>
    </location>
</feature>
<feature type="compositionally biased region" description="Basic and acidic residues" evidence="1">
    <location>
        <begin position="280"/>
        <end position="295"/>
    </location>
</feature>
<feature type="compositionally biased region" description="Basic and acidic residues" evidence="1">
    <location>
        <begin position="151"/>
        <end position="198"/>
    </location>
</feature>
<feature type="compositionally biased region" description="Basic and acidic residues" evidence="1">
    <location>
        <begin position="400"/>
        <end position="411"/>
    </location>
</feature>
<keyword evidence="4" id="KW-1185">Reference proteome</keyword>
<feature type="compositionally biased region" description="Basic and acidic residues" evidence="1">
    <location>
        <begin position="340"/>
        <end position="350"/>
    </location>
</feature>
<evidence type="ECO:0000313" key="4">
    <source>
        <dbReference type="Proteomes" id="UP001209570"/>
    </source>
</evidence>
<feature type="compositionally biased region" description="Basic and acidic residues" evidence="1">
    <location>
        <begin position="301"/>
        <end position="320"/>
    </location>
</feature>
<dbReference type="PROSITE" id="PS50003">
    <property type="entry name" value="PH_DOMAIN"/>
    <property type="match status" value="1"/>
</dbReference>
<reference evidence="3" key="1">
    <citation type="submission" date="2021-12" db="EMBL/GenBank/DDBJ databases">
        <title>Prjna785345.</title>
        <authorList>
            <person name="Rujirawat T."/>
            <person name="Krajaejun T."/>
        </authorList>
    </citation>
    <scope>NUCLEOTIDE SEQUENCE</scope>
    <source>
        <strain evidence="3">Pi057C3</strain>
    </source>
</reference>
<dbReference type="EMBL" id="JAKCXM010000453">
    <property type="protein sequence ID" value="KAJ0393874.1"/>
    <property type="molecule type" value="Genomic_DNA"/>
</dbReference>
<feature type="compositionally biased region" description="Basic and acidic residues" evidence="1">
    <location>
        <begin position="127"/>
        <end position="143"/>
    </location>
</feature>
<dbReference type="InterPro" id="IPR011993">
    <property type="entry name" value="PH-like_dom_sf"/>
</dbReference>
<feature type="compositionally biased region" description="Basic and acidic residues" evidence="1">
    <location>
        <begin position="225"/>
        <end position="246"/>
    </location>
</feature>
<dbReference type="Gene3D" id="2.30.29.30">
    <property type="entry name" value="Pleckstrin-homology domain (PH domain)/Phosphotyrosine-binding domain (PTB)"/>
    <property type="match status" value="1"/>
</dbReference>
<feature type="domain" description="PH" evidence="2">
    <location>
        <begin position="25"/>
        <end position="127"/>
    </location>
</feature>